<name>A0ABT3RG79_9BACT</name>
<gene>
    <name evidence="1" type="ORF">OO017_11740</name>
</gene>
<dbReference type="SUPFAM" id="SSF55961">
    <property type="entry name" value="Bet v1-like"/>
    <property type="match status" value="1"/>
</dbReference>
<evidence type="ECO:0008006" key="3">
    <source>
        <dbReference type="Google" id="ProtNLM"/>
    </source>
</evidence>
<dbReference type="InterPro" id="IPR023393">
    <property type="entry name" value="START-like_dom_sf"/>
</dbReference>
<accession>A0ABT3RG79</accession>
<sequence length="146" mass="16844">MRLHLKTDVAQDYLVVFNAFDERLFRKLSPPYPRLRLLRFDGSEPGDVVEVELQTGVKSFRWTSLITDRSITGTGAYFVDEGQELPPPLRLWQHKHLVTKKGSDATIHDIITYSTGYKLLDLLLYPLMLVQFGMRGPVYKKEFGKV</sequence>
<keyword evidence="2" id="KW-1185">Reference proteome</keyword>
<dbReference type="EMBL" id="JAPFQO010000007">
    <property type="protein sequence ID" value="MCX2740622.1"/>
    <property type="molecule type" value="Genomic_DNA"/>
</dbReference>
<evidence type="ECO:0000313" key="2">
    <source>
        <dbReference type="Proteomes" id="UP001207228"/>
    </source>
</evidence>
<organism evidence="1 2">
    <name type="scientific">Pontibacter anaerobius</name>
    <dbReference type="NCBI Taxonomy" id="2993940"/>
    <lineage>
        <taxon>Bacteria</taxon>
        <taxon>Pseudomonadati</taxon>
        <taxon>Bacteroidota</taxon>
        <taxon>Cytophagia</taxon>
        <taxon>Cytophagales</taxon>
        <taxon>Hymenobacteraceae</taxon>
        <taxon>Pontibacter</taxon>
    </lineage>
</organism>
<protein>
    <recommendedName>
        <fullName evidence="3">Ligand-binding SRPBCC domain-containing protein</fullName>
    </recommendedName>
</protein>
<evidence type="ECO:0000313" key="1">
    <source>
        <dbReference type="EMBL" id="MCX2740622.1"/>
    </source>
</evidence>
<reference evidence="1 2" key="1">
    <citation type="submission" date="2022-11" db="EMBL/GenBank/DDBJ databases">
        <title>The characterization of three novel Bacteroidetes species and genomic analysis of their roles in tidal elemental geochemical cycles.</title>
        <authorList>
            <person name="Ma K.-J."/>
        </authorList>
    </citation>
    <scope>NUCLEOTIDE SEQUENCE [LARGE SCALE GENOMIC DNA]</scope>
    <source>
        <strain evidence="1 2">M82</strain>
    </source>
</reference>
<dbReference type="RefSeq" id="WP_266052686.1">
    <property type="nucleotide sequence ID" value="NZ_JAPFQO010000007.1"/>
</dbReference>
<proteinExistence type="predicted"/>
<comment type="caution">
    <text evidence="1">The sequence shown here is derived from an EMBL/GenBank/DDBJ whole genome shotgun (WGS) entry which is preliminary data.</text>
</comment>
<dbReference type="Gene3D" id="3.30.530.20">
    <property type="match status" value="1"/>
</dbReference>
<dbReference type="Proteomes" id="UP001207228">
    <property type="component" value="Unassembled WGS sequence"/>
</dbReference>